<dbReference type="EMBL" id="CM042050">
    <property type="protein sequence ID" value="KAI3735808.1"/>
    <property type="molecule type" value="Genomic_DNA"/>
</dbReference>
<organism evidence="1 2">
    <name type="scientific">Arctium lappa</name>
    <name type="common">Greater burdock</name>
    <name type="synonym">Lappa major</name>
    <dbReference type="NCBI Taxonomy" id="4217"/>
    <lineage>
        <taxon>Eukaryota</taxon>
        <taxon>Viridiplantae</taxon>
        <taxon>Streptophyta</taxon>
        <taxon>Embryophyta</taxon>
        <taxon>Tracheophyta</taxon>
        <taxon>Spermatophyta</taxon>
        <taxon>Magnoliopsida</taxon>
        <taxon>eudicotyledons</taxon>
        <taxon>Gunneridae</taxon>
        <taxon>Pentapetalae</taxon>
        <taxon>asterids</taxon>
        <taxon>campanulids</taxon>
        <taxon>Asterales</taxon>
        <taxon>Asteraceae</taxon>
        <taxon>Carduoideae</taxon>
        <taxon>Cardueae</taxon>
        <taxon>Arctiinae</taxon>
        <taxon>Arctium</taxon>
    </lineage>
</organism>
<gene>
    <name evidence="1" type="ORF">L6452_15325</name>
</gene>
<proteinExistence type="predicted"/>
<reference evidence="1 2" key="2">
    <citation type="journal article" date="2022" name="Mol. Ecol. Resour.">
        <title>The genomes of chicory, endive, great burdock and yacon provide insights into Asteraceae paleo-polyploidization history and plant inulin production.</title>
        <authorList>
            <person name="Fan W."/>
            <person name="Wang S."/>
            <person name="Wang H."/>
            <person name="Wang A."/>
            <person name="Jiang F."/>
            <person name="Liu H."/>
            <person name="Zhao H."/>
            <person name="Xu D."/>
            <person name="Zhang Y."/>
        </authorList>
    </citation>
    <scope>NUCLEOTIDE SEQUENCE [LARGE SCALE GENOMIC DNA]</scope>
    <source>
        <strain evidence="2">cv. Niubang</strain>
    </source>
</reference>
<evidence type="ECO:0000313" key="2">
    <source>
        <dbReference type="Proteomes" id="UP001055879"/>
    </source>
</evidence>
<comment type="caution">
    <text evidence="1">The sequence shown here is derived from an EMBL/GenBank/DDBJ whole genome shotgun (WGS) entry which is preliminary data.</text>
</comment>
<reference evidence="2" key="1">
    <citation type="journal article" date="2022" name="Mol. Ecol. Resour.">
        <title>The genomes of chicory, endive, great burdock and yacon provide insights into Asteraceae palaeo-polyploidization history and plant inulin production.</title>
        <authorList>
            <person name="Fan W."/>
            <person name="Wang S."/>
            <person name="Wang H."/>
            <person name="Wang A."/>
            <person name="Jiang F."/>
            <person name="Liu H."/>
            <person name="Zhao H."/>
            <person name="Xu D."/>
            <person name="Zhang Y."/>
        </authorList>
    </citation>
    <scope>NUCLEOTIDE SEQUENCE [LARGE SCALE GENOMIC DNA]</scope>
    <source>
        <strain evidence="2">cv. Niubang</strain>
    </source>
</reference>
<keyword evidence="2" id="KW-1185">Reference proteome</keyword>
<sequence>MLKGSHSFQNSPPRDIDDALILTTIQVMVVDHKKDFLGYVGDLLRSYAFEVTCVDHAGDALRILSESKDKFDLLLIDSELRDVDILTFLRLTKAMHNGASLVFKRPLTDDELKKARQQVLKDRIHKYYMLPDETSSYIDPRLMNGNYYYYVENENDADFAKKKVCLEWTEELHTKFLDAVYELGEGRCFPKDILETMGVPGLTRMQIASHLQKCRRDGWKFIGKRAPSSSKNTMTFSRSQESVDSRRFGRMPCVAPNSANQEEIISQYDAPPSFPNIGRQMDVNYMNNQPFTDPSHVNGFGSFRNNGEVFVGPSAGQGSIFPPIPGTSEILEMMKDFNANNLCIPYADLNVSGLNNSIVSEPDYSQGMPNQGAQVFNRSL</sequence>
<accession>A0ACB9CNJ7</accession>
<evidence type="ECO:0000313" key="1">
    <source>
        <dbReference type="EMBL" id="KAI3735808.1"/>
    </source>
</evidence>
<name>A0ACB9CNJ7_ARCLA</name>
<protein>
    <submittedName>
        <fullName evidence="1">Uncharacterized protein</fullName>
    </submittedName>
</protein>
<dbReference type="Proteomes" id="UP001055879">
    <property type="component" value="Linkage Group LG04"/>
</dbReference>